<reference evidence="3" key="1">
    <citation type="journal article" date="2019" name="Int. J. Syst. Evol. Microbiol.">
        <title>The Global Catalogue of Microorganisms (GCM) 10K type strain sequencing project: providing services to taxonomists for standard genome sequencing and annotation.</title>
        <authorList>
            <consortium name="The Broad Institute Genomics Platform"/>
            <consortium name="The Broad Institute Genome Sequencing Center for Infectious Disease"/>
            <person name="Wu L."/>
            <person name="Ma J."/>
        </authorList>
    </citation>
    <scope>NUCLEOTIDE SEQUENCE [LARGE SCALE GENOMIC DNA]</scope>
    <source>
        <strain evidence="3">NBRC 105830</strain>
    </source>
</reference>
<evidence type="ECO:0000313" key="3">
    <source>
        <dbReference type="Proteomes" id="UP001157109"/>
    </source>
</evidence>
<accession>A0ABQ6HJG5</accession>
<dbReference type="InterPro" id="IPR036291">
    <property type="entry name" value="NAD(P)-bd_dom_sf"/>
</dbReference>
<dbReference type="Proteomes" id="UP001157109">
    <property type="component" value="Unassembled WGS sequence"/>
</dbReference>
<dbReference type="EMBL" id="BSUJ01000001">
    <property type="protein sequence ID" value="GMA18598.1"/>
    <property type="molecule type" value="Genomic_DNA"/>
</dbReference>
<organism evidence="2 3">
    <name type="scientific">Arsenicicoccus piscis</name>
    <dbReference type="NCBI Taxonomy" id="673954"/>
    <lineage>
        <taxon>Bacteria</taxon>
        <taxon>Bacillati</taxon>
        <taxon>Actinomycetota</taxon>
        <taxon>Actinomycetes</taxon>
        <taxon>Micrococcales</taxon>
        <taxon>Intrasporangiaceae</taxon>
        <taxon>Arsenicicoccus</taxon>
    </lineage>
</organism>
<dbReference type="PANTHER" id="PTHR48079:SF6">
    <property type="entry name" value="NAD(P)-BINDING DOMAIN-CONTAINING PROTEIN-RELATED"/>
    <property type="match status" value="1"/>
</dbReference>
<dbReference type="InterPro" id="IPR016040">
    <property type="entry name" value="NAD(P)-bd_dom"/>
</dbReference>
<dbReference type="InterPro" id="IPR051783">
    <property type="entry name" value="NAD(P)-dependent_oxidoreduct"/>
</dbReference>
<feature type="domain" description="NAD(P)-binding" evidence="1">
    <location>
        <begin position="11"/>
        <end position="148"/>
    </location>
</feature>
<dbReference type="Pfam" id="PF13460">
    <property type="entry name" value="NAD_binding_10"/>
    <property type="match status" value="1"/>
</dbReference>
<name>A0ABQ6HJG5_9MICO</name>
<gene>
    <name evidence="2" type="ORF">GCM10025862_06190</name>
</gene>
<dbReference type="SUPFAM" id="SSF51735">
    <property type="entry name" value="NAD(P)-binding Rossmann-fold domains"/>
    <property type="match status" value="1"/>
</dbReference>
<protein>
    <recommendedName>
        <fullName evidence="1">NAD(P)-binding domain-containing protein</fullName>
    </recommendedName>
</protein>
<proteinExistence type="predicted"/>
<dbReference type="RefSeq" id="WP_284283641.1">
    <property type="nucleotide sequence ID" value="NZ_BSUJ01000001.1"/>
</dbReference>
<dbReference type="Gene3D" id="3.40.50.720">
    <property type="entry name" value="NAD(P)-binding Rossmann-like Domain"/>
    <property type="match status" value="1"/>
</dbReference>
<evidence type="ECO:0000313" key="2">
    <source>
        <dbReference type="EMBL" id="GMA18598.1"/>
    </source>
</evidence>
<keyword evidence="3" id="KW-1185">Reference proteome</keyword>
<dbReference type="PANTHER" id="PTHR48079">
    <property type="entry name" value="PROTEIN YEEZ"/>
    <property type="match status" value="1"/>
</dbReference>
<sequence length="321" mass="34256">MSAGMRVMVLGGTGLLGHETVRVLLERGHEVTLLARHSPPQSLTALRDLPVVIADAVTTQPDEFAHLLSGFDAAVYAMGPDDRTTHEGEADAFFETHLVGATERLVEGARLAGVGQVVLMGSYFTTWARMRPDLDLAAHHPYVRARLAQSARAFAAGGGRAAGGTDVMVLEIPYVFGSIPGQVPHWKRLLFDVVRKGPVALFLDGGTSVVSSRQVGEAAVGALEHGSHGGQYPLADVDWTYHELATRIRSALGKSRLVVDVPGWLVAPGVKLLGRRWGMTGQSAGLDPSHIVPDILSQQIYVDGAGSRAVLGWTPGVCRRR</sequence>
<evidence type="ECO:0000259" key="1">
    <source>
        <dbReference type="Pfam" id="PF13460"/>
    </source>
</evidence>
<comment type="caution">
    <text evidence="2">The sequence shown here is derived from an EMBL/GenBank/DDBJ whole genome shotgun (WGS) entry which is preliminary data.</text>
</comment>